<protein>
    <submittedName>
        <fullName evidence="2">Uncharacterized protein</fullName>
    </submittedName>
</protein>
<accession>A0ABP7B4T4</accession>
<dbReference type="Proteomes" id="UP001500902">
    <property type="component" value="Unassembled WGS sequence"/>
</dbReference>
<sequence>MAAELEVDHASLARQAEGLGEAHGRSQETVRAYLEEMASYGRPWGLNNEVGQAIDMCFSAVHEAFVACQRDNLDDYAAYPGAVREMAAVHRSSEDAATAQIRVSSEGDHEPTAS</sequence>
<keyword evidence="3" id="KW-1185">Reference proteome</keyword>
<evidence type="ECO:0000256" key="1">
    <source>
        <dbReference type="SAM" id="MobiDB-lite"/>
    </source>
</evidence>
<dbReference type="RefSeq" id="WP_344873436.1">
    <property type="nucleotide sequence ID" value="NZ_BAAAZP010000014.1"/>
</dbReference>
<proteinExistence type="predicted"/>
<feature type="compositionally biased region" description="Basic and acidic residues" evidence="1">
    <location>
        <begin position="105"/>
        <end position="114"/>
    </location>
</feature>
<evidence type="ECO:0000313" key="3">
    <source>
        <dbReference type="Proteomes" id="UP001500902"/>
    </source>
</evidence>
<reference evidence="3" key="1">
    <citation type="journal article" date="2019" name="Int. J. Syst. Evol. Microbiol.">
        <title>The Global Catalogue of Microorganisms (GCM) 10K type strain sequencing project: providing services to taxonomists for standard genome sequencing and annotation.</title>
        <authorList>
            <consortium name="The Broad Institute Genomics Platform"/>
            <consortium name="The Broad Institute Genome Sequencing Center for Infectious Disease"/>
            <person name="Wu L."/>
            <person name="Ma J."/>
        </authorList>
    </citation>
    <scope>NUCLEOTIDE SEQUENCE [LARGE SCALE GENOMIC DNA]</scope>
    <source>
        <strain evidence="3">JCM 16904</strain>
    </source>
</reference>
<feature type="region of interest" description="Disordered" evidence="1">
    <location>
        <begin position="94"/>
        <end position="114"/>
    </location>
</feature>
<comment type="caution">
    <text evidence="2">The sequence shown here is derived from an EMBL/GenBank/DDBJ whole genome shotgun (WGS) entry which is preliminary data.</text>
</comment>
<evidence type="ECO:0000313" key="2">
    <source>
        <dbReference type="EMBL" id="GAA3649366.1"/>
    </source>
</evidence>
<dbReference type="EMBL" id="BAAAZP010000014">
    <property type="protein sequence ID" value="GAA3649366.1"/>
    <property type="molecule type" value="Genomic_DNA"/>
</dbReference>
<name>A0ABP7B4T4_9ACTN</name>
<gene>
    <name evidence="2" type="ORF">GCM10022224_010120</name>
</gene>
<organism evidence="2 3">
    <name type="scientific">Nonomuraea antimicrobica</name>
    <dbReference type="NCBI Taxonomy" id="561173"/>
    <lineage>
        <taxon>Bacteria</taxon>
        <taxon>Bacillati</taxon>
        <taxon>Actinomycetota</taxon>
        <taxon>Actinomycetes</taxon>
        <taxon>Streptosporangiales</taxon>
        <taxon>Streptosporangiaceae</taxon>
        <taxon>Nonomuraea</taxon>
    </lineage>
</organism>